<reference evidence="3" key="1">
    <citation type="submission" date="2017-07" db="EMBL/GenBank/DDBJ databases">
        <title>Taro Niue Genome Assembly and Annotation.</title>
        <authorList>
            <person name="Atibalentja N."/>
            <person name="Keating K."/>
            <person name="Fields C.J."/>
        </authorList>
    </citation>
    <scope>NUCLEOTIDE SEQUENCE</scope>
    <source>
        <strain evidence="3">Niue_2</strain>
        <tissue evidence="3">Leaf</tissue>
    </source>
</reference>
<dbReference type="InterPro" id="IPR011344">
    <property type="entry name" value="ssDNA-bd"/>
</dbReference>
<proteinExistence type="predicted"/>
<evidence type="ECO:0008006" key="5">
    <source>
        <dbReference type="Google" id="ProtNLM"/>
    </source>
</evidence>
<keyword evidence="1 2" id="KW-0238">DNA-binding</keyword>
<evidence type="ECO:0000256" key="2">
    <source>
        <dbReference type="PROSITE-ProRule" id="PRU00252"/>
    </source>
</evidence>
<dbReference type="FunFam" id="2.40.50.140:FF:000160">
    <property type="entry name" value="single-stranded DNA-binding protein, mitochondrial"/>
    <property type="match status" value="1"/>
</dbReference>
<dbReference type="Proteomes" id="UP000652761">
    <property type="component" value="Unassembled WGS sequence"/>
</dbReference>
<accession>A0A843VFC0</accession>
<dbReference type="Pfam" id="PF00436">
    <property type="entry name" value="SSB"/>
    <property type="match status" value="1"/>
</dbReference>
<dbReference type="InterPro" id="IPR000424">
    <property type="entry name" value="Primosome_PriB/ssb"/>
</dbReference>
<dbReference type="EMBL" id="NMUH01001602">
    <property type="protein sequence ID" value="MQL93836.1"/>
    <property type="molecule type" value="Genomic_DNA"/>
</dbReference>
<dbReference type="Gene3D" id="2.40.50.140">
    <property type="entry name" value="Nucleic acid-binding proteins"/>
    <property type="match status" value="1"/>
</dbReference>
<dbReference type="SUPFAM" id="SSF50249">
    <property type="entry name" value="Nucleic acid-binding proteins"/>
    <property type="match status" value="1"/>
</dbReference>
<dbReference type="OrthoDB" id="1078367at2759"/>
<dbReference type="GO" id="GO:0003697">
    <property type="term" value="F:single-stranded DNA binding"/>
    <property type="evidence" value="ECO:0007669"/>
    <property type="project" value="InterPro"/>
</dbReference>
<dbReference type="GO" id="GO:0006264">
    <property type="term" value="P:mitochondrial DNA replication"/>
    <property type="evidence" value="ECO:0007669"/>
    <property type="project" value="TreeGrafter"/>
</dbReference>
<evidence type="ECO:0000313" key="4">
    <source>
        <dbReference type="Proteomes" id="UP000652761"/>
    </source>
</evidence>
<sequence>MPFSPLGRHPCSMAGRFVKCLRSSVQRPGFSFDAHKGSRLWCSAISFDEYERSNVIDDDELIPTKSELEPQGVDPKRGWGFRGVHKAIICGKIGQAPIQKILRNGKTVTIFTVGTGGMYDQRILGSENLPRPAQWHRIAVHNELLGAYSVQQLTKNSPVFVEGDIETRVYNDSINGQVKNVPEICVRRDGHEARRDNLRSPRPGPFRLGGGDERSGCLFSPMMTGRMHRFGFPSEGLSVETPVPSRGLLGYRVGCSVPYAWKHSAGYLVADGTLFEQALRGVWRAPLRPLGSGWTSVFGSLLAELEDTWLDDWSPDALMGHDGP</sequence>
<dbReference type="InterPro" id="IPR012340">
    <property type="entry name" value="NA-bd_OB-fold"/>
</dbReference>
<keyword evidence="4" id="KW-1185">Reference proteome</keyword>
<dbReference type="PROSITE" id="PS50935">
    <property type="entry name" value="SSB"/>
    <property type="match status" value="1"/>
</dbReference>
<dbReference type="GO" id="GO:0042645">
    <property type="term" value="C:mitochondrial nucleoid"/>
    <property type="evidence" value="ECO:0007669"/>
    <property type="project" value="TreeGrafter"/>
</dbReference>
<dbReference type="PANTHER" id="PTHR10302">
    <property type="entry name" value="SINGLE-STRANDED DNA-BINDING PROTEIN"/>
    <property type="match status" value="1"/>
</dbReference>
<gene>
    <name evidence="3" type="ORF">Taro_026485</name>
</gene>
<dbReference type="PANTHER" id="PTHR10302:SF13">
    <property type="entry name" value="SINGLE-STRANDED DNA-BINDING PROTEIN, MITOCHONDRIAL"/>
    <property type="match status" value="1"/>
</dbReference>
<name>A0A843VFC0_COLES</name>
<organism evidence="3 4">
    <name type="scientific">Colocasia esculenta</name>
    <name type="common">Wild taro</name>
    <name type="synonym">Arum esculentum</name>
    <dbReference type="NCBI Taxonomy" id="4460"/>
    <lineage>
        <taxon>Eukaryota</taxon>
        <taxon>Viridiplantae</taxon>
        <taxon>Streptophyta</taxon>
        <taxon>Embryophyta</taxon>
        <taxon>Tracheophyta</taxon>
        <taxon>Spermatophyta</taxon>
        <taxon>Magnoliopsida</taxon>
        <taxon>Liliopsida</taxon>
        <taxon>Araceae</taxon>
        <taxon>Aroideae</taxon>
        <taxon>Colocasieae</taxon>
        <taxon>Colocasia</taxon>
    </lineage>
</organism>
<evidence type="ECO:0000256" key="1">
    <source>
        <dbReference type="ARBA" id="ARBA00023125"/>
    </source>
</evidence>
<protein>
    <recommendedName>
        <fullName evidence="5">Single-stranded DNA-binding protein, mitochondrial</fullName>
    </recommendedName>
</protein>
<dbReference type="AlphaFoldDB" id="A0A843VFC0"/>
<evidence type="ECO:0000313" key="3">
    <source>
        <dbReference type="EMBL" id="MQL93836.1"/>
    </source>
</evidence>
<comment type="caution">
    <text evidence="3">The sequence shown here is derived from an EMBL/GenBank/DDBJ whole genome shotgun (WGS) entry which is preliminary data.</text>
</comment>